<reference evidence="1 2" key="1">
    <citation type="submission" date="2020-05" db="EMBL/GenBank/DDBJ databases">
        <title>Distinct polysaccharide utilization as determinants for interspecies competition between intestinal Prevotella spp.</title>
        <authorList>
            <person name="Galvez E.J.C."/>
            <person name="Iljazovic A."/>
            <person name="Strowig T."/>
        </authorList>
    </citation>
    <scope>NUCLEOTIDE SEQUENCE [LARGE SCALE GENOMIC DNA]</scope>
    <source>
        <strain evidence="1 2">PROD</strain>
    </source>
</reference>
<gene>
    <name evidence="1" type="ORF">HPS55_02970</name>
</gene>
<keyword evidence="2" id="KW-1185">Reference proteome</keyword>
<organism evidence="1 2">
    <name type="scientific">Xylanibacter rodentium</name>
    <dbReference type="NCBI Taxonomy" id="2736289"/>
    <lineage>
        <taxon>Bacteria</taxon>
        <taxon>Pseudomonadati</taxon>
        <taxon>Bacteroidota</taxon>
        <taxon>Bacteroidia</taxon>
        <taxon>Bacteroidales</taxon>
        <taxon>Prevotellaceae</taxon>
        <taxon>Xylanibacter</taxon>
    </lineage>
</organism>
<dbReference type="Proteomes" id="UP001193734">
    <property type="component" value="Unassembled WGS sequence"/>
</dbReference>
<accession>A0ABX2ARF4</accession>
<evidence type="ECO:0000313" key="1">
    <source>
        <dbReference type="EMBL" id="NPE13297.1"/>
    </source>
</evidence>
<comment type="caution">
    <text evidence="1">The sequence shown here is derived from an EMBL/GenBank/DDBJ whole genome shotgun (WGS) entry which is preliminary data.</text>
</comment>
<sequence>MSCPYCETELLDYDEKTLRHVGEFFLKMTKPWNIAKGIFNVGKTIYYDFSDIPQTEKYLYCKKCDVYFIRCCHCSHLNCIGSDIMVSPKKITCVNCSKDYVYATHPDPDADHGF</sequence>
<dbReference type="GeneID" id="82156720"/>
<evidence type="ECO:0000313" key="2">
    <source>
        <dbReference type="Proteomes" id="UP001193734"/>
    </source>
</evidence>
<proteinExistence type="predicted"/>
<dbReference type="RefSeq" id="WP_172175835.1">
    <property type="nucleotide sequence ID" value="NZ_CASGKG010000014.1"/>
</dbReference>
<name>A0ABX2ARF4_9BACT</name>
<dbReference type="EMBL" id="JABKKE010000003">
    <property type="protein sequence ID" value="NPE13297.1"/>
    <property type="molecule type" value="Genomic_DNA"/>
</dbReference>
<protein>
    <submittedName>
        <fullName evidence="1">Uncharacterized protein</fullName>
    </submittedName>
</protein>